<feature type="domain" description="Mce/MlaD" evidence="2">
    <location>
        <begin position="36"/>
        <end position="112"/>
    </location>
</feature>
<dbReference type="PANTHER" id="PTHR33371:SF17">
    <property type="entry name" value="MCE-FAMILY PROTEIN MCE1B"/>
    <property type="match status" value="1"/>
</dbReference>
<dbReference type="Pfam" id="PF11887">
    <property type="entry name" value="Mce4_CUP1"/>
    <property type="match status" value="1"/>
</dbReference>
<dbReference type="PANTHER" id="PTHR33371">
    <property type="entry name" value="INTERMEMBRANE PHOSPHOLIPID TRANSPORT SYSTEM BINDING PROTEIN MLAD-RELATED"/>
    <property type="match status" value="1"/>
</dbReference>
<sequence length="340" mass="35977">MRTRTTYLGLAVFVTLSLIATYTIWSTLQRAVPGDTHRYSATFTDVLGLRTGDDVRIAGVRVGRVDAIELVDRRHARVSLAVQSRQRLSTTTRALIRYQNLIGQRYVALDAGETPGEPLPADGAIPLERTESSFDVSTMLSGFEPLFGLLQPDEVNSLSETLVQALQGDGVSLSALITQAAALATTFGERDEVLGAVIGNLSDVIASLAHRSGELETLITQSRALVAGLYEQGTQLGDAVTGIAVSTTKLTALIEQVAPGMARAQEQAGTGVELLLANGSRLDRSAVELPLVLAGLARISGNGTYVNAYVCSLDVSLWGVALPPGLFSQIGGDSHSEVCR</sequence>
<gene>
    <name evidence="4" type="ORF">BOX37_10110</name>
</gene>
<reference evidence="4" key="1">
    <citation type="submission" date="2016-11" db="EMBL/GenBank/DDBJ databases">
        <authorList>
            <person name="Jaros S."/>
            <person name="Januszkiewicz K."/>
            <person name="Wedrychowicz H."/>
        </authorList>
    </citation>
    <scope>NUCLEOTIDE SEQUENCE [LARGE SCALE GENOMIC DNA]</scope>
    <source>
        <strain evidence="4">Y48</strain>
    </source>
</reference>
<organism evidence="4 5">
    <name type="scientific">Nocardia mangyaensis</name>
    <dbReference type="NCBI Taxonomy" id="2213200"/>
    <lineage>
        <taxon>Bacteria</taxon>
        <taxon>Bacillati</taxon>
        <taxon>Actinomycetota</taxon>
        <taxon>Actinomycetes</taxon>
        <taxon>Mycobacteriales</taxon>
        <taxon>Nocardiaceae</taxon>
        <taxon>Nocardia</taxon>
    </lineage>
</organism>
<dbReference type="GO" id="GO:0005576">
    <property type="term" value="C:extracellular region"/>
    <property type="evidence" value="ECO:0007669"/>
    <property type="project" value="TreeGrafter"/>
</dbReference>
<accession>A0A1J0VQM2</accession>
<dbReference type="KEGG" id="nsl:BOX37_10110"/>
<evidence type="ECO:0000259" key="3">
    <source>
        <dbReference type="Pfam" id="PF11887"/>
    </source>
</evidence>
<dbReference type="NCBIfam" id="TIGR00996">
    <property type="entry name" value="Mtu_fam_mce"/>
    <property type="match status" value="1"/>
</dbReference>
<dbReference type="OrthoDB" id="338143at2"/>
<dbReference type="EMBL" id="CP018082">
    <property type="protein sequence ID" value="APE34255.1"/>
    <property type="molecule type" value="Genomic_DNA"/>
</dbReference>
<proteinExistence type="predicted"/>
<keyword evidence="1" id="KW-0812">Transmembrane</keyword>
<keyword evidence="1" id="KW-0472">Membrane</keyword>
<evidence type="ECO:0000256" key="1">
    <source>
        <dbReference type="SAM" id="Phobius"/>
    </source>
</evidence>
<keyword evidence="5" id="KW-1185">Reference proteome</keyword>
<dbReference type="Pfam" id="PF02470">
    <property type="entry name" value="MlaD"/>
    <property type="match status" value="1"/>
</dbReference>
<dbReference type="RefSeq" id="WP_071927436.1">
    <property type="nucleotide sequence ID" value="NZ_CP018082.1"/>
</dbReference>
<feature type="domain" description="Mammalian cell entry C-terminal" evidence="3">
    <location>
        <begin position="117"/>
        <end position="275"/>
    </location>
</feature>
<name>A0A1J0VQM2_9NOCA</name>
<keyword evidence="1" id="KW-1133">Transmembrane helix</keyword>
<evidence type="ECO:0000313" key="4">
    <source>
        <dbReference type="EMBL" id="APE34255.1"/>
    </source>
</evidence>
<evidence type="ECO:0000313" key="5">
    <source>
        <dbReference type="Proteomes" id="UP000183810"/>
    </source>
</evidence>
<dbReference type="InterPro" id="IPR005693">
    <property type="entry name" value="Mce"/>
</dbReference>
<dbReference type="InterPro" id="IPR052336">
    <property type="entry name" value="MlaD_Phospholipid_Transporter"/>
</dbReference>
<evidence type="ECO:0000259" key="2">
    <source>
        <dbReference type="Pfam" id="PF02470"/>
    </source>
</evidence>
<feature type="transmembrane region" description="Helical" evidence="1">
    <location>
        <begin position="7"/>
        <end position="25"/>
    </location>
</feature>
<dbReference type="InterPro" id="IPR024516">
    <property type="entry name" value="Mce_C"/>
</dbReference>
<protein>
    <submittedName>
        <fullName evidence="4">Mammalian cell entry protein</fullName>
    </submittedName>
</protein>
<dbReference type="AlphaFoldDB" id="A0A1J0VQM2"/>
<dbReference type="Proteomes" id="UP000183810">
    <property type="component" value="Chromosome"/>
</dbReference>
<dbReference type="InterPro" id="IPR003399">
    <property type="entry name" value="Mce/MlaD"/>
</dbReference>
<dbReference type="GO" id="GO:0051701">
    <property type="term" value="P:biological process involved in interaction with host"/>
    <property type="evidence" value="ECO:0007669"/>
    <property type="project" value="TreeGrafter"/>
</dbReference>